<dbReference type="SUPFAM" id="SSF54529">
    <property type="entry name" value="Mitochondrial glycoprotein MAM33-like"/>
    <property type="match status" value="1"/>
</dbReference>
<gene>
    <name evidence="1" type="ORF">TRITD_3Bv1G019630</name>
</gene>
<evidence type="ECO:0000313" key="1">
    <source>
        <dbReference type="EMBL" id="VAH72082.1"/>
    </source>
</evidence>
<accession>A0A9R1Q7S0</accession>
<keyword evidence="2" id="KW-1185">Reference proteome</keyword>
<protein>
    <submittedName>
        <fullName evidence="1">Uncharacterized protein</fullName>
    </submittedName>
</protein>
<dbReference type="Gramene" id="TRITD3Bv1G019630.2">
    <property type="protein sequence ID" value="TRITD3Bv1G019630.2"/>
    <property type="gene ID" value="TRITD3Bv1G019630"/>
</dbReference>
<reference evidence="1 2" key="1">
    <citation type="submission" date="2017-09" db="EMBL/GenBank/DDBJ databases">
        <authorList>
            <consortium name="International Durum Wheat Genome Sequencing Consortium (IDWGSC)"/>
            <person name="Milanesi L."/>
        </authorList>
    </citation>
    <scope>NUCLEOTIDE SEQUENCE [LARGE SCALE GENOMIC DNA]</scope>
    <source>
        <strain evidence="2">cv. Svevo</strain>
    </source>
</reference>
<dbReference type="Proteomes" id="UP000324705">
    <property type="component" value="Chromosome 3B"/>
</dbReference>
<dbReference type="EMBL" id="LT934116">
    <property type="protein sequence ID" value="VAH72082.1"/>
    <property type="molecule type" value="Genomic_DNA"/>
</dbReference>
<proteinExistence type="predicted"/>
<dbReference type="PANTHER" id="PTHR10826:SF41">
    <property type="entry name" value="MITOCHONDRIAL GLYCOPROTEIN FAMILY PROTEIN"/>
    <property type="match status" value="1"/>
</dbReference>
<dbReference type="InterPro" id="IPR036561">
    <property type="entry name" value="MAM33_sf"/>
</dbReference>
<dbReference type="Gene3D" id="3.10.280.10">
    <property type="entry name" value="Mitochondrial glycoprotein"/>
    <property type="match status" value="1"/>
</dbReference>
<name>A0A9R1Q7S0_TRITD</name>
<dbReference type="Pfam" id="PF02330">
    <property type="entry name" value="MAM33"/>
    <property type="match status" value="1"/>
</dbReference>
<evidence type="ECO:0000313" key="2">
    <source>
        <dbReference type="Proteomes" id="UP000324705"/>
    </source>
</evidence>
<sequence>MQEAEGFLPFKIVGENKLGSSSSTFAITLRRTYEGEQIEIRAYTYNLLYHDNGSIHLNVSVSKSNGSDLLFSCSAYADYITIDSMKMTGQLESHNGFDKLDKNLQKSFYKYLELRGITPTMAKLLHEYKRGSGPRTQHLWLNKLSDFIKKD</sequence>
<dbReference type="InterPro" id="IPR003428">
    <property type="entry name" value="MAM33"/>
</dbReference>
<dbReference type="AlphaFoldDB" id="A0A9R1Q7S0"/>
<organism evidence="1 2">
    <name type="scientific">Triticum turgidum subsp. durum</name>
    <name type="common">Durum wheat</name>
    <name type="synonym">Triticum durum</name>
    <dbReference type="NCBI Taxonomy" id="4567"/>
    <lineage>
        <taxon>Eukaryota</taxon>
        <taxon>Viridiplantae</taxon>
        <taxon>Streptophyta</taxon>
        <taxon>Embryophyta</taxon>
        <taxon>Tracheophyta</taxon>
        <taxon>Spermatophyta</taxon>
        <taxon>Magnoliopsida</taxon>
        <taxon>Liliopsida</taxon>
        <taxon>Poales</taxon>
        <taxon>Poaceae</taxon>
        <taxon>BOP clade</taxon>
        <taxon>Pooideae</taxon>
        <taxon>Triticodae</taxon>
        <taxon>Triticeae</taxon>
        <taxon>Triticinae</taxon>
        <taxon>Triticum</taxon>
    </lineage>
</organism>
<dbReference type="GO" id="GO:0005759">
    <property type="term" value="C:mitochondrial matrix"/>
    <property type="evidence" value="ECO:0007669"/>
    <property type="project" value="InterPro"/>
</dbReference>
<dbReference type="OMA" id="MIDRPTE"/>
<dbReference type="PANTHER" id="PTHR10826">
    <property type="entry name" value="COMPLEMENT COMPONENT 1"/>
    <property type="match status" value="1"/>
</dbReference>